<name>A0A9K3M451_9STRA</name>
<dbReference type="EMBL" id="JAGRRH010000001">
    <property type="protein sequence ID" value="KAG7373853.1"/>
    <property type="molecule type" value="Genomic_DNA"/>
</dbReference>
<reference evidence="1" key="2">
    <citation type="submission" date="2021-04" db="EMBL/GenBank/DDBJ databases">
        <authorList>
            <person name="Podell S."/>
        </authorList>
    </citation>
    <scope>NUCLEOTIDE SEQUENCE</scope>
    <source>
        <strain evidence="1">Hildebrandi</strain>
    </source>
</reference>
<organism evidence="1 2">
    <name type="scientific">Nitzschia inconspicua</name>
    <dbReference type="NCBI Taxonomy" id="303405"/>
    <lineage>
        <taxon>Eukaryota</taxon>
        <taxon>Sar</taxon>
        <taxon>Stramenopiles</taxon>
        <taxon>Ochrophyta</taxon>
        <taxon>Bacillariophyta</taxon>
        <taxon>Bacillariophyceae</taxon>
        <taxon>Bacillariophycidae</taxon>
        <taxon>Bacillariales</taxon>
        <taxon>Bacillariaceae</taxon>
        <taxon>Nitzschia</taxon>
    </lineage>
</organism>
<evidence type="ECO:0000313" key="1">
    <source>
        <dbReference type="EMBL" id="KAG7373853.1"/>
    </source>
</evidence>
<evidence type="ECO:0000313" key="2">
    <source>
        <dbReference type="Proteomes" id="UP000693970"/>
    </source>
</evidence>
<sequence length="240" mass="25836">MAENSQLSAALRLNNEAVSLLVAGQECKALLHLQQAVGIVKRSIARHLQRGASTILRKPVVSNPESHKHELTLEQLHQDSVQLAGLNNLQCFVFNRAFRVTSDQLPSSPIEKAAQTGSAIIIFNMALVLHRACLLQNRTVPASKALALYKIVLHLIKSSSASPASSSVQDIGRAIQVAALNNMAQLRFEEGQYAQASRDFGSLANLMTTIQQAPLGATEMQGIVINILCLKKGAKFAPAA</sequence>
<keyword evidence="2" id="KW-1185">Reference proteome</keyword>
<comment type="caution">
    <text evidence="1">The sequence shown here is derived from an EMBL/GenBank/DDBJ whole genome shotgun (WGS) entry which is preliminary data.</text>
</comment>
<reference evidence="1" key="1">
    <citation type="journal article" date="2021" name="Sci. Rep.">
        <title>Diploid genomic architecture of Nitzschia inconspicua, an elite biomass production diatom.</title>
        <authorList>
            <person name="Oliver A."/>
            <person name="Podell S."/>
            <person name="Pinowska A."/>
            <person name="Traller J.C."/>
            <person name="Smith S.R."/>
            <person name="McClure R."/>
            <person name="Beliaev A."/>
            <person name="Bohutskyi P."/>
            <person name="Hill E.A."/>
            <person name="Rabines A."/>
            <person name="Zheng H."/>
            <person name="Allen L.Z."/>
            <person name="Kuo A."/>
            <person name="Grigoriev I.V."/>
            <person name="Allen A.E."/>
            <person name="Hazlebeck D."/>
            <person name="Allen E.E."/>
        </authorList>
    </citation>
    <scope>NUCLEOTIDE SEQUENCE</scope>
    <source>
        <strain evidence="1">Hildebrandi</strain>
    </source>
</reference>
<protein>
    <submittedName>
        <fullName evidence="1">Uncharacterized protein</fullName>
    </submittedName>
</protein>
<gene>
    <name evidence="1" type="ORF">IV203_012948</name>
</gene>
<dbReference type="Proteomes" id="UP000693970">
    <property type="component" value="Unassembled WGS sequence"/>
</dbReference>
<accession>A0A9K3M451</accession>
<dbReference type="AlphaFoldDB" id="A0A9K3M451"/>
<proteinExistence type="predicted"/>